<gene>
    <name evidence="2" type="ORF">DPMN_054637</name>
</gene>
<accession>A0A9D4CQ90</accession>
<protein>
    <submittedName>
        <fullName evidence="2">Uncharacterized protein</fullName>
    </submittedName>
</protein>
<evidence type="ECO:0000256" key="1">
    <source>
        <dbReference type="SAM" id="MobiDB-lite"/>
    </source>
</evidence>
<feature type="region of interest" description="Disordered" evidence="1">
    <location>
        <begin position="85"/>
        <end position="164"/>
    </location>
</feature>
<feature type="compositionally biased region" description="Basic and acidic residues" evidence="1">
    <location>
        <begin position="105"/>
        <end position="121"/>
    </location>
</feature>
<proteinExistence type="predicted"/>
<feature type="compositionally biased region" description="Polar residues" evidence="1">
    <location>
        <begin position="132"/>
        <end position="143"/>
    </location>
</feature>
<name>A0A9D4CQ90_DREPO</name>
<feature type="compositionally biased region" description="Basic and acidic residues" evidence="1">
    <location>
        <begin position="86"/>
        <end position="98"/>
    </location>
</feature>
<reference evidence="2" key="1">
    <citation type="journal article" date="2019" name="bioRxiv">
        <title>The Genome of the Zebra Mussel, Dreissena polymorpha: A Resource for Invasive Species Research.</title>
        <authorList>
            <person name="McCartney M.A."/>
            <person name="Auch B."/>
            <person name="Kono T."/>
            <person name="Mallez S."/>
            <person name="Zhang Y."/>
            <person name="Obille A."/>
            <person name="Becker A."/>
            <person name="Abrahante J.E."/>
            <person name="Garbe J."/>
            <person name="Badalamenti J.P."/>
            <person name="Herman A."/>
            <person name="Mangelson H."/>
            <person name="Liachko I."/>
            <person name="Sullivan S."/>
            <person name="Sone E.D."/>
            <person name="Koren S."/>
            <person name="Silverstein K.A.T."/>
            <person name="Beckman K.B."/>
            <person name="Gohl D.M."/>
        </authorList>
    </citation>
    <scope>NUCLEOTIDE SEQUENCE</scope>
    <source>
        <strain evidence="2">Duluth1</strain>
        <tissue evidence="2">Whole animal</tissue>
    </source>
</reference>
<organism evidence="2 3">
    <name type="scientific">Dreissena polymorpha</name>
    <name type="common">Zebra mussel</name>
    <name type="synonym">Mytilus polymorpha</name>
    <dbReference type="NCBI Taxonomy" id="45954"/>
    <lineage>
        <taxon>Eukaryota</taxon>
        <taxon>Metazoa</taxon>
        <taxon>Spiralia</taxon>
        <taxon>Lophotrochozoa</taxon>
        <taxon>Mollusca</taxon>
        <taxon>Bivalvia</taxon>
        <taxon>Autobranchia</taxon>
        <taxon>Heteroconchia</taxon>
        <taxon>Euheterodonta</taxon>
        <taxon>Imparidentia</taxon>
        <taxon>Neoheterodontei</taxon>
        <taxon>Myida</taxon>
        <taxon>Dreissenoidea</taxon>
        <taxon>Dreissenidae</taxon>
        <taxon>Dreissena</taxon>
    </lineage>
</organism>
<evidence type="ECO:0000313" key="3">
    <source>
        <dbReference type="Proteomes" id="UP000828390"/>
    </source>
</evidence>
<evidence type="ECO:0000313" key="2">
    <source>
        <dbReference type="EMBL" id="KAH3728677.1"/>
    </source>
</evidence>
<dbReference type="EMBL" id="JAIWYP010000012">
    <property type="protein sequence ID" value="KAH3728677.1"/>
    <property type="molecule type" value="Genomic_DNA"/>
</dbReference>
<comment type="caution">
    <text evidence="2">The sequence shown here is derived from an EMBL/GenBank/DDBJ whole genome shotgun (WGS) entry which is preliminary data.</text>
</comment>
<sequence length="164" mass="18765">MCIIARDATVRSHVSRQRNARPAGRSTRHPLGSCAIREATDFQQPLRELPRRLVVPDGRTRIWLALYKRPMFLLSNTDQRLSATTREIRHPPLRRDSPAEYAGSARRDRQSVCDRRQRHTDPWVPRPPGDQTGETTPTISKSRLQLPFARAPRKSDQRSGLASL</sequence>
<reference evidence="2" key="2">
    <citation type="submission" date="2020-11" db="EMBL/GenBank/DDBJ databases">
        <authorList>
            <person name="McCartney M.A."/>
            <person name="Auch B."/>
            <person name="Kono T."/>
            <person name="Mallez S."/>
            <person name="Becker A."/>
            <person name="Gohl D.M."/>
            <person name="Silverstein K.A.T."/>
            <person name="Koren S."/>
            <person name="Bechman K.B."/>
            <person name="Herman A."/>
            <person name="Abrahante J.E."/>
            <person name="Garbe J."/>
        </authorList>
    </citation>
    <scope>NUCLEOTIDE SEQUENCE</scope>
    <source>
        <strain evidence="2">Duluth1</strain>
        <tissue evidence="2">Whole animal</tissue>
    </source>
</reference>
<dbReference type="Proteomes" id="UP000828390">
    <property type="component" value="Unassembled WGS sequence"/>
</dbReference>
<dbReference type="AlphaFoldDB" id="A0A9D4CQ90"/>
<keyword evidence="3" id="KW-1185">Reference proteome</keyword>